<dbReference type="PANTHER" id="PTHR33371:SF16">
    <property type="entry name" value="MCE-FAMILY PROTEIN MCE3F"/>
    <property type="match status" value="1"/>
</dbReference>
<dbReference type="NCBIfam" id="TIGR00996">
    <property type="entry name" value="Mtu_fam_mce"/>
    <property type="match status" value="1"/>
</dbReference>
<protein>
    <submittedName>
        <fullName evidence="5">Phospholipid/cholesterol/gamma-HCH transport system substrate-binding protein</fullName>
    </submittedName>
</protein>
<evidence type="ECO:0000259" key="3">
    <source>
        <dbReference type="Pfam" id="PF02470"/>
    </source>
</evidence>
<reference evidence="6" key="1">
    <citation type="submission" date="2018-05" db="EMBL/GenBank/DDBJ databases">
        <authorList>
            <person name="Deangelis K."/>
            <person name="Huntemann M."/>
            <person name="Clum A."/>
            <person name="Pillay M."/>
            <person name="Palaniappan K."/>
            <person name="Varghese N."/>
            <person name="Mikhailova N."/>
            <person name="Stamatis D."/>
            <person name="Reddy T."/>
            <person name="Daum C."/>
            <person name="Shapiro N."/>
            <person name="Ivanova N."/>
            <person name="Kyrpides N."/>
            <person name="Woyke T."/>
        </authorList>
    </citation>
    <scope>NUCLEOTIDE SEQUENCE [LARGE SCALE GENOMIC DNA]</scope>
    <source>
        <strain evidence="6">GAS496</strain>
    </source>
</reference>
<evidence type="ECO:0000313" key="6">
    <source>
        <dbReference type="Proteomes" id="UP000247781"/>
    </source>
</evidence>
<dbReference type="EMBL" id="QJJU01000007">
    <property type="protein sequence ID" value="PXX08848.1"/>
    <property type="molecule type" value="Genomic_DNA"/>
</dbReference>
<comment type="caution">
    <text evidence="5">The sequence shown here is derived from an EMBL/GenBank/DDBJ whole genome shotgun (WGS) entry which is preliminary data.</text>
</comment>
<dbReference type="Pfam" id="PF11887">
    <property type="entry name" value="Mce4_CUP1"/>
    <property type="match status" value="1"/>
</dbReference>
<feature type="compositionally biased region" description="Pro residues" evidence="1">
    <location>
        <begin position="446"/>
        <end position="458"/>
    </location>
</feature>
<keyword evidence="2" id="KW-1133">Transmembrane helix</keyword>
<dbReference type="AlphaFoldDB" id="A0A318HUZ3"/>
<feature type="domain" description="Mce/MlaD" evidence="3">
    <location>
        <begin position="40"/>
        <end position="114"/>
    </location>
</feature>
<reference evidence="5 6" key="2">
    <citation type="submission" date="2018-06" db="EMBL/GenBank/DDBJ databases">
        <title>Sequencing of bacterial isolates from soil warming experiment in Harvard Forest, Massachusetts, USA.</title>
        <authorList>
            <person name="Deangelis K.PhD."/>
        </authorList>
    </citation>
    <scope>NUCLEOTIDE SEQUENCE [LARGE SCALE GENOMIC DNA]</scope>
    <source>
        <strain evidence="5 6">GAS496</strain>
    </source>
</reference>
<dbReference type="InterPro" id="IPR052336">
    <property type="entry name" value="MlaD_Phospholipid_Transporter"/>
</dbReference>
<feature type="domain" description="Mammalian cell entry C-terminal" evidence="4">
    <location>
        <begin position="120"/>
        <end position="292"/>
    </location>
</feature>
<keyword evidence="6" id="KW-1185">Reference proteome</keyword>
<sequence>MVLTKRILIQIAIFALVSITALAIMIFGYMRLPEVLGYGQYKVTVELPETGGLYPRSNVTYRGAQVGIVDSVNLTDTGVQAVLSLDKSVTIPADLKAEVHSVSSVGEQFVQLVPRNGSGPSLKDGDVIPADRTTVPTDINKVLADTTRGLQAIPQENLKTVVDEAYTAVGGLGPELRRLVNGSTALAIDARKNLDPLTTLIDQSKPVLDSQTDTAGSIQAWAANLASITGQLQSQDPAVAGILQNGPGAADEVRALFDRLQPTLPIVLANLVSLGEVAVTYQPSLEQLLVLLPQGTAVTQAVGVHKRNTKQDYMGDALTFNLNLMIPAFPAPIPLPPQQLPPPCTTGFLPAQQERVPTFEDYPDRPPGDVYCRVPQDAPFNVRGARNLPCITVPGKRAPTWQMCESNENYVPLNDGYNWKGDPNATLSGQSVPQLPPGSPGSSPAQAPPPPGPAPPPIAAAEYDPATGTYVGPDGRVYTQSNLASSAKEEQTWQTMLLRPTGN</sequence>
<dbReference type="PANTHER" id="PTHR33371">
    <property type="entry name" value="INTERMEMBRANE PHOSPHOLIPID TRANSPORT SYSTEM BINDING PROTEIN MLAD-RELATED"/>
    <property type="match status" value="1"/>
</dbReference>
<dbReference type="Proteomes" id="UP000247781">
    <property type="component" value="Unassembled WGS sequence"/>
</dbReference>
<evidence type="ECO:0000256" key="1">
    <source>
        <dbReference type="SAM" id="MobiDB-lite"/>
    </source>
</evidence>
<dbReference type="GO" id="GO:0005576">
    <property type="term" value="C:extracellular region"/>
    <property type="evidence" value="ECO:0007669"/>
    <property type="project" value="TreeGrafter"/>
</dbReference>
<dbReference type="InterPro" id="IPR005693">
    <property type="entry name" value="Mce"/>
</dbReference>
<keyword evidence="2" id="KW-0812">Transmembrane</keyword>
<evidence type="ECO:0000256" key="2">
    <source>
        <dbReference type="SAM" id="Phobius"/>
    </source>
</evidence>
<evidence type="ECO:0000259" key="4">
    <source>
        <dbReference type="Pfam" id="PF11887"/>
    </source>
</evidence>
<dbReference type="InterPro" id="IPR024516">
    <property type="entry name" value="Mce_C"/>
</dbReference>
<organism evidence="5 6">
    <name type="scientific">Mycolicibacterium moriokaense</name>
    <dbReference type="NCBI Taxonomy" id="39691"/>
    <lineage>
        <taxon>Bacteria</taxon>
        <taxon>Bacillati</taxon>
        <taxon>Actinomycetota</taxon>
        <taxon>Actinomycetes</taxon>
        <taxon>Mycobacteriales</taxon>
        <taxon>Mycobacteriaceae</taxon>
        <taxon>Mycolicibacterium</taxon>
    </lineage>
</organism>
<proteinExistence type="predicted"/>
<name>A0A318HUZ3_9MYCO</name>
<dbReference type="Pfam" id="PF02470">
    <property type="entry name" value="MlaD"/>
    <property type="match status" value="1"/>
</dbReference>
<feature type="region of interest" description="Disordered" evidence="1">
    <location>
        <begin position="421"/>
        <end position="503"/>
    </location>
</feature>
<accession>A0A318HUZ3</accession>
<dbReference type="RefSeq" id="WP_110316473.1">
    <property type="nucleotide sequence ID" value="NZ_QJJU01000007.1"/>
</dbReference>
<gene>
    <name evidence="5" type="ORF">C8E89_107153</name>
</gene>
<dbReference type="OrthoDB" id="4741753at2"/>
<keyword evidence="2" id="KW-0472">Membrane</keyword>
<feature type="transmembrane region" description="Helical" evidence="2">
    <location>
        <begin position="7"/>
        <end position="30"/>
    </location>
</feature>
<evidence type="ECO:0000313" key="5">
    <source>
        <dbReference type="EMBL" id="PXX08848.1"/>
    </source>
</evidence>
<dbReference type="InterPro" id="IPR003399">
    <property type="entry name" value="Mce/MlaD"/>
</dbReference>